<evidence type="ECO:0000256" key="1">
    <source>
        <dbReference type="ARBA" id="ARBA00010088"/>
    </source>
</evidence>
<gene>
    <name evidence="6" type="ORF">HYFRA_00002042</name>
</gene>
<dbReference type="Proteomes" id="UP000696280">
    <property type="component" value="Unassembled WGS sequence"/>
</dbReference>
<dbReference type="SUPFAM" id="SSF53474">
    <property type="entry name" value="alpha/beta-Hydrolases"/>
    <property type="match status" value="1"/>
</dbReference>
<feature type="active site" description="Proton acceptor" evidence="4">
    <location>
        <position position="371"/>
    </location>
</feature>
<protein>
    <recommendedName>
        <fullName evidence="5">Epoxide hydrolase N-terminal domain-containing protein</fullName>
    </recommendedName>
</protein>
<keyword evidence="7" id="KW-1185">Reference proteome</keyword>
<evidence type="ECO:0000256" key="3">
    <source>
        <dbReference type="ARBA" id="ARBA00022801"/>
    </source>
</evidence>
<dbReference type="OrthoDB" id="7130006at2759"/>
<evidence type="ECO:0000256" key="4">
    <source>
        <dbReference type="PIRSR" id="PIRSR001112-1"/>
    </source>
</evidence>
<keyword evidence="2" id="KW-0058">Aromatic hydrocarbons catabolism</keyword>
<dbReference type="InterPro" id="IPR010497">
    <property type="entry name" value="Epoxide_hydro_N"/>
</dbReference>
<evidence type="ECO:0000313" key="7">
    <source>
        <dbReference type="Proteomes" id="UP000696280"/>
    </source>
</evidence>
<keyword evidence="3" id="KW-0378">Hydrolase</keyword>
<dbReference type="Gene3D" id="3.40.50.1820">
    <property type="entry name" value="alpha/beta hydrolase"/>
    <property type="match status" value="1"/>
</dbReference>
<dbReference type="GO" id="GO:0004301">
    <property type="term" value="F:epoxide hydrolase activity"/>
    <property type="evidence" value="ECO:0007669"/>
    <property type="project" value="TreeGrafter"/>
</dbReference>
<accession>A0A9N9KMX5</accession>
<reference evidence="6" key="1">
    <citation type="submission" date="2021-07" db="EMBL/GenBank/DDBJ databases">
        <authorList>
            <person name="Durling M."/>
        </authorList>
    </citation>
    <scope>NUCLEOTIDE SEQUENCE</scope>
</reference>
<evidence type="ECO:0000259" key="5">
    <source>
        <dbReference type="Pfam" id="PF06441"/>
    </source>
</evidence>
<dbReference type="PANTHER" id="PTHR21661:SF35">
    <property type="entry name" value="EPOXIDE HYDROLASE"/>
    <property type="match status" value="1"/>
</dbReference>
<dbReference type="PRINTS" id="PR00412">
    <property type="entry name" value="EPOXHYDRLASE"/>
</dbReference>
<organism evidence="6 7">
    <name type="scientific">Hymenoscyphus fraxineus</name>
    <dbReference type="NCBI Taxonomy" id="746836"/>
    <lineage>
        <taxon>Eukaryota</taxon>
        <taxon>Fungi</taxon>
        <taxon>Dikarya</taxon>
        <taxon>Ascomycota</taxon>
        <taxon>Pezizomycotina</taxon>
        <taxon>Leotiomycetes</taxon>
        <taxon>Helotiales</taxon>
        <taxon>Helotiaceae</taxon>
        <taxon>Hymenoscyphus</taxon>
    </lineage>
</organism>
<dbReference type="EMBL" id="CAJVRL010000001">
    <property type="protein sequence ID" value="CAG8948915.1"/>
    <property type="molecule type" value="Genomic_DNA"/>
</dbReference>
<dbReference type="AlphaFoldDB" id="A0A9N9KMX5"/>
<feature type="active site" description="Proton donor" evidence="4">
    <location>
        <position position="316"/>
    </location>
</feature>
<feature type="active site" description="Nucleophile" evidence="4">
    <location>
        <position position="180"/>
    </location>
</feature>
<comment type="similarity">
    <text evidence="1">Belongs to the peptidase S33 family.</text>
</comment>
<evidence type="ECO:0000313" key="6">
    <source>
        <dbReference type="EMBL" id="CAG8948915.1"/>
    </source>
</evidence>
<dbReference type="Pfam" id="PF06441">
    <property type="entry name" value="EHN"/>
    <property type="match status" value="1"/>
</dbReference>
<dbReference type="GO" id="GO:0097176">
    <property type="term" value="P:epoxide metabolic process"/>
    <property type="evidence" value="ECO:0007669"/>
    <property type="project" value="TreeGrafter"/>
</dbReference>
<proteinExistence type="inferred from homology"/>
<name>A0A9N9KMX5_9HELO</name>
<dbReference type="PIRSF" id="PIRSF001112">
    <property type="entry name" value="Epoxide_hydrolase"/>
    <property type="match status" value="1"/>
</dbReference>
<sequence length="407" mass="45954">MANIQPFIFDITQSDKDKLLQKLDDSVFPDELDEVGWEYGTPLADVKRLAAYWRKDFDWESMENKIKSLPNYTSTIEVEGFEPLDIHFLHMRSGNDDAIPLLFLHGWPGSFMEVERLLPFLINDDKMKGVTFHVVAPSLPNHVFSSGVSKRGFGLGQYAETCHKLMINLGYEQYASVGGDWGSSITRVMSQLYPQSLKACYLNLVPSTPPSPTRPWAFIPFIVRHILNMYTPAEQAGLARSQEFQKTGMGYFQEQNTKPQTIGYALSDSPVGLLAWMYEKMRDWTDEYPWTDEEVCTWVSLYWFSKAGPAASLRLYYESTRGKFPAQAGGYVPHVKLGLAYFPKEIFRLPKAWGSSLGNVVFEHEHDKGGHFAAWERPEAVAEDLKVMFGDGGGANGVVKLGNGKKT</sequence>
<comment type="caution">
    <text evidence="6">The sequence shown here is derived from an EMBL/GenBank/DDBJ whole genome shotgun (WGS) entry which is preliminary data.</text>
</comment>
<dbReference type="PANTHER" id="PTHR21661">
    <property type="entry name" value="EPOXIDE HYDROLASE 1-RELATED"/>
    <property type="match status" value="1"/>
</dbReference>
<dbReference type="InterPro" id="IPR016292">
    <property type="entry name" value="Epoxide_hydrolase"/>
</dbReference>
<feature type="domain" description="Epoxide hydrolase N-terminal" evidence="5">
    <location>
        <begin position="4"/>
        <end position="114"/>
    </location>
</feature>
<dbReference type="InterPro" id="IPR029058">
    <property type="entry name" value="AB_hydrolase_fold"/>
</dbReference>
<dbReference type="InterPro" id="IPR000639">
    <property type="entry name" value="Epox_hydrolase-like"/>
</dbReference>
<evidence type="ECO:0000256" key="2">
    <source>
        <dbReference type="ARBA" id="ARBA00022797"/>
    </source>
</evidence>